<evidence type="ECO:0000256" key="4">
    <source>
        <dbReference type="ARBA" id="ARBA00012496"/>
    </source>
</evidence>
<dbReference type="GO" id="GO:0005737">
    <property type="term" value="C:cytoplasm"/>
    <property type="evidence" value="ECO:0007669"/>
    <property type="project" value="UniProtKB-SubCell"/>
</dbReference>
<evidence type="ECO:0000256" key="12">
    <source>
        <dbReference type="ARBA" id="ARBA00023204"/>
    </source>
</evidence>
<keyword evidence="7" id="KW-0227">DNA damage</keyword>
<evidence type="ECO:0000313" key="23">
    <source>
        <dbReference type="EMBL" id="KAJ8987681.1"/>
    </source>
</evidence>
<evidence type="ECO:0000256" key="15">
    <source>
        <dbReference type="ARBA" id="ARBA00044639"/>
    </source>
</evidence>
<organism evidence="23 24">
    <name type="scientific">Exophiala dermatitidis</name>
    <name type="common">Black yeast-like fungus</name>
    <name type="synonym">Wangiella dermatitidis</name>
    <dbReference type="NCBI Taxonomy" id="5970"/>
    <lineage>
        <taxon>Eukaryota</taxon>
        <taxon>Fungi</taxon>
        <taxon>Dikarya</taxon>
        <taxon>Ascomycota</taxon>
        <taxon>Pezizomycotina</taxon>
        <taxon>Eurotiomycetes</taxon>
        <taxon>Chaetothyriomycetidae</taxon>
        <taxon>Chaetothyriales</taxon>
        <taxon>Herpotrichiellaceae</taxon>
        <taxon>Exophiala</taxon>
    </lineage>
</organism>
<protein>
    <recommendedName>
        <fullName evidence="18">Aprataxin-like protein</fullName>
        <ecNumber evidence="4">3.6.1.71</ecNumber>
        <ecNumber evidence="3">3.6.1.72</ecNumber>
    </recommendedName>
    <alternativeName>
        <fullName evidence="19">Hit family protein 3</fullName>
    </alternativeName>
</protein>
<dbReference type="GO" id="GO:0000012">
    <property type="term" value="P:single strand break repair"/>
    <property type="evidence" value="ECO:0007669"/>
    <property type="project" value="TreeGrafter"/>
</dbReference>
<comment type="function">
    <text evidence="17">DNA-binding protein involved in single-strand DNA break repair, double-strand DNA break repair and base excision repair. Resolves abortive DNA ligation intermediates formed either at base excision sites, or when DNA ligases attempt to repair non-ligatable breaks induced by reactive oxygen species. Catalyzes the release of adenylate groups covalently linked to 5'-phosphate termini, resulting in the production of 5'-phosphate termini that can be efficiently rejoined. Likewise, catalyzes the release of 3'-linked guanosine (DNAppG) and inosine (DNAppI) from DNA, but has higher specific activity with 5'-linked adenosine (AppDNA).</text>
</comment>
<evidence type="ECO:0000259" key="21">
    <source>
        <dbReference type="Pfam" id="PF01230"/>
    </source>
</evidence>
<dbReference type="EC" id="3.6.1.71" evidence="4"/>
<dbReference type="Proteomes" id="UP001161757">
    <property type="component" value="Unassembled WGS sequence"/>
</dbReference>
<comment type="catalytic activity">
    <reaction evidence="14">
        <text>a 3'-end 2'-deoxyribonucleotide-3'-diphospho-5'-guanosine-DNA + H2O = a 3'-end 2'-deoxyribonucleotide 3'-phosphate-DNA + GMP + 2 H(+)</text>
        <dbReference type="Rhea" id="RHEA:52140"/>
        <dbReference type="Rhea" id="RHEA-COMP:13186"/>
        <dbReference type="Rhea" id="RHEA-COMP:13187"/>
        <dbReference type="ChEBI" id="CHEBI:15377"/>
        <dbReference type="ChEBI" id="CHEBI:15378"/>
        <dbReference type="ChEBI" id="CHEBI:58115"/>
        <dbReference type="ChEBI" id="CHEBI:136419"/>
        <dbReference type="ChEBI" id="CHEBI:136420"/>
        <dbReference type="EC" id="3.6.1.72"/>
    </reaction>
</comment>
<reference evidence="23" key="1">
    <citation type="submission" date="2023-01" db="EMBL/GenBank/DDBJ databases">
        <title>Exophiala dermititidis isolated from Cystic Fibrosis Patient.</title>
        <authorList>
            <person name="Kurbessoian T."/>
            <person name="Crocker A."/>
            <person name="Murante D."/>
            <person name="Hogan D.A."/>
            <person name="Stajich J.E."/>
        </authorList>
    </citation>
    <scope>NUCLEOTIDE SEQUENCE</scope>
    <source>
        <strain evidence="23">Ex8</strain>
    </source>
</reference>
<dbReference type="GO" id="GO:1990165">
    <property type="term" value="F:single-strand break-containing DNA binding"/>
    <property type="evidence" value="ECO:0007669"/>
    <property type="project" value="TreeGrafter"/>
</dbReference>
<evidence type="ECO:0000256" key="14">
    <source>
        <dbReference type="ARBA" id="ARBA00024601"/>
    </source>
</evidence>
<dbReference type="AlphaFoldDB" id="A0AAN6ELV4"/>
<dbReference type="PANTHER" id="PTHR12486">
    <property type="entry name" value="APRATAXIN-RELATED"/>
    <property type="match status" value="1"/>
</dbReference>
<gene>
    <name evidence="23" type="primary">HNT3</name>
    <name evidence="23" type="ORF">HRR80_008314</name>
</gene>
<dbReference type="GO" id="GO:0033699">
    <property type="term" value="F:DNA 5'-adenosine monophosphate hydrolase activity"/>
    <property type="evidence" value="ECO:0007669"/>
    <property type="project" value="UniProtKB-EC"/>
</dbReference>
<dbReference type="PROSITE" id="PS00892">
    <property type="entry name" value="HIT_1"/>
    <property type="match status" value="1"/>
</dbReference>
<evidence type="ECO:0000256" key="10">
    <source>
        <dbReference type="ARBA" id="ARBA00022833"/>
    </source>
</evidence>
<dbReference type="GO" id="GO:0120108">
    <property type="term" value="F:DNA-3'-diphospho-5'-guanosine diphosphatase activity"/>
    <property type="evidence" value="ECO:0007669"/>
    <property type="project" value="UniProtKB-EC"/>
</dbReference>
<evidence type="ECO:0000256" key="20">
    <source>
        <dbReference type="SAM" id="MobiDB-lite"/>
    </source>
</evidence>
<dbReference type="EMBL" id="JAJGCB010000023">
    <property type="protein sequence ID" value="KAJ8987681.1"/>
    <property type="molecule type" value="Genomic_DNA"/>
</dbReference>
<feature type="domain" description="HIT" evidence="21">
    <location>
        <begin position="94"/>
        <end position="218"/>
    </location>
</feature>
<evidence type="ECO:0000256" key="2">
    <source>
        <dbReference type="ARBA" id="ARBA00004496"/>
    </source>
</evidence>
<dbReference type="GO" id="GO:0005634">
    <property type="term" value="C:nucleus"/>
    <property type="evidence" value="ECO:0007669"/>
    <property type="project" value="UniProtKB-SubCell"/>
</dbReference>
<keyword evidence="8" id="KW-0863">Zinc-finger</keyword>
<dbReference type="FunFam" id="3.30.428.10:FF:000017">
    <property type="entry name" value="Aprataxin-like protein"/>
    <property type="match status" value="1"/>
</dbReference>
<evidence type="ECO:0000313" key="24">
    <source>
        <dbReference type="Proteomes" id="UP001161757"/>
    </source>
</evidence>
<evidence type="ECO:0000256" key="8">
    <source>
        <dbReference type="ARBA" id="ARBA00022771"/>
    </source>
</evidence>
<evidence type="ECO:0000256" key="17">
    <source>
        <dbReference type="ARBA" id="ARBA00059438"/>
    </source>
</evidence>
<dbReference type="Pfam" id="PF16278">
    <property type="entry name" value="zf-C2HE"/>
    <property type="match status" value="1"/>
</dbReference>
<feature type="compositionally biased region" description="Low complexity" evidence="20">
    <location>
        <begin position="20"/>
        <end position="31"/>
    </location>
</feature>
<keyword evidence="11" id="KW-0238">DNA-binding</keyword>
<dbReference type="GO" id="GO:0003725">
    <property type="term" value="F:double-stranded RNA binding"/>
    <property type="evidence" value="ECO:0007669"/>
    <property type="project" value="TreeGrafter"/>
</dbReference>
<keyword evidence="10" id="KW-0862">Zinc</keyword>
<evidence type="ECO:0000256" key="9">
    <source>
        <dbReference type="ARBA" id="ARBA00022801"/>
    </source>
</evidence>
<feature type="region of interest" description="Disordered" evidence="20">
    <location>
        <begin position="1"/>
        <end position="74"/>
    </location>
</feature>
<evidence type="ECO:0000256" key="19">
    <source>
        <dbReference type="ARBA" id="ARBA00076243"/>
    </source>
</evidence>
<keyword evidence="9" id="KW-0378">Hydrolase</keyword>
<evidence type="ECO:0000256" key="18">
    <source>
        <dbReference type="ARBA" id="ARBA00068941"/>
    </source>
</evidence>
<dbReference type="SUPFAM" id="SSF54197">
    <property type="entry name" value="HIT-like"/>
    <property type="match status" value="1"/>
</dbReference>
<feature type="domain" description="Aprataxin C2HE/C2H2/C2HC zinc finger" evidence="22">
    <location>
        <begin position="233"/>
        <end position="291"/>
    </location>
</feature>
<keyword evidence="12" id="KW-0234">DNA repair</keyword>
<comment type="subcellular location">
    <subcellularLocation>
        <location evidence="2">Cytoplasm</location>
    </subcellularLocation>
    <subcellularLocation>
        <location evidence="1">Nucleus</location>
    </subcellularLocation>
</comment>
<evidence type="ECO:0000256" key="13">
    <source>
        <dbReference type="ARBA" id="ARBA00023242"/>
    </source>
</evidence>
<comment type="catalytic activity">
    <reaction evidence="16">
        <text>a 5'-end adenosine-5'-diphospho-5'-ribonucleoside-2'-deoxyribonucleotide-DNA + H2O = a 5'-end 5'-phospho-ribonucleoside-2'-deoxyribonucleotide-DNA + AMP + 2 H(+)</text>
        <dbReference type="Rhea" id="RHEA:52132"/>
        <dbReference type="Rhea" id="RHEA-COMP:13182"/>
        <dbReference type="Rhea" id="RHEA-COMP:13183"/>
        <dbReference type="ChEBI" id="CHEBI:15377"/>
        <dbReference type="ChEBI" id="CHEBI:15378"/>
        <dbReference type="ChEBI" id="CHEBI:136414"/>
        <dbReference type="ChEBI" id="CHEBI:136415"/>
        <dbReference type="ChEBI" id="CHEBI:456215"/>
        <dbReference type="EC" id="3.6.1.71"/>
    </reaction>
</comment>
<proteinExistence type="predicted"/>
<dbReference type="PANTHER" id="PTHR12486:SF4">
    <property type="entry name" value="APRATAXIN"/>
    <property type="match status" value="1"/>
</dbReference>
<dbReference type="InterPro" id="IPR019808">
    <property type="entry name" value="Histidine_triad_CS"/>
</dbReference>
<evidence type="ECO:0000256" key="16">
    <source>
        <dbReference type="ARBA" id="ARBA00044713"/>
    </source>
</evidence>
<dbReference type="GO" id="GO:0008270">
    <property type="term" value="F:zinc ion binding"/>
    <property type="evidence" value="ECO:0007669"/>
    <property type="project" value="UniProtKB-KW"/>
</dbReference>
<dbReference type="GO" id="GO:0003697">
    <property type="term" value="F:single-stranded DNA binding"/>
    <property type="evidence" value="ECO:0007669"/>
    <property type="project" value="TreeGrafter"/>
</dbReference>
<accession>A0AAN6ELV4</accession>
<keyword evidence="13" id="KW-0539">Nucleus</keyword>
<dbReference type="InterPro" id="IPR032566">
    <property type="entry name" value="Znf-C2HE"/>
</dbReference>
<sequence length="295" mass="33587">MPSAVGGKEGAHEQKASVDLTTSSPSASLPLSKDETTHHKRNAFSELMSSKSSKRAKLSTTESGIARGSEKKKPHFRGTGLLEYILEPTKFPSNTVIRHNNKTVLIQDAFPKATVHLLLLPRDSSKWLLNPRDAFDDVEFLAMMRHEAEAAVKIAASELSRLISPFSESCKARLAAMENDNPPELLPSGRDFTKDIRVGIHAHPSMAHLHVHIISRDMHSDRMKHQKHYNSFNTDFFIPLDDFPLAKDDKRRQTAYQNANLKSEYRCWRCGRVFGNKFKLLKEHLEEEFEEWKKE</sequence>
<keyword evidence="6" id="KW-0479">Metal-binding</keyword>
<evidence type="ECO:0000259" key="22">
    <source>
        <dbReference type="Pfam" id="PF16278"/>
    </source>
</evidence>
<evidence type="ECO:0000256" key="11">
    <source>
        <dbReference type="ARBA" id="ARBA00023125"/>
    </source>
</evidence>
<name>A0AAN6ELV4_EXODE</name>
<dbReference type="GO" id="GO:0030983">
    <property type="term" value="F:mismatched DNA binding"/>
    <property type="evidence" value="ECO:0007669"/>
    <property type="project" value="TreeGrafter"/>
</dbReference>
<keyword evidence="5" id="KW-0963">Cytoplasm</keyword>
<evidence type="ECO:0000256" key="1">
    <source>
        <dbReference type="ARBA" id="ARBA00004123"/>
    </source>
</evidence>
<evidence type="ECO:0000256" key="7">
    <source>
        <dbReference type="ARBA" id="ARBA00022763"/>
    </source>
</evidence>
<dbReference type="InterPro" id="IPR036265">
    <property type="entry name" value="HIT-like_sf"/>
</dbReference>
<comment type="catalytic activity">
    <reaction evidence="15">
        <text>a 5'-end adenosine-5'-diphospho-5'-2'-deoxyribonucleoside-DNA + H2O = a 5'-end 5'-phospho-2'-deoxyribonucleoside-DNA + AMP + 2 H(+)</text>
        <dbReference type="Rhea" id="RHEA:52128"/>
        <dbReference type="Rhea" id="RHEA-COMP:13180"/>
        <dbReference type="Rhea" id="RHEA-COMP:13181"/>
        <dbReference type="ChEBI" id="CHEBI:15377"/>
        <dbReference type="ChEBI" id="CHEBI:15378"/>
        <dbReference type="ChEBI" id="CHEBI:136412"/>
        <dbReference type="ChEBI" id="CHEBI:136413"/>
        <dbReference type="ChEBI" id="CHEBI:456215"/>
        <dbReference type="EC" id="3.6.1.71"/>
    </reaction>
</comment>
<dbReference type="EC" id="3.6.1.72" evidence="3"/>
<dbReference type="Pfam" id="PF01230">
    <property type="entry name" value="HIT"/>
    <property type="match status" value="1"/>
</dbReference>
<evidence type="ECO:0000256" key="5">
    <source>
        <dbReference type="ARBA" id="ARBA00022490"/>
    </source>
</evidence>
<evidence type="ECO:0000256" key="3">
    <source>
        <dbReference type="ARBA" id="ARBA00012495"/>
    </source>
</evidence>
<evidence type="ECO:0000256" key="6">
    <source>
        <dbReference type="ARBA" id="ARBA00022723"/>
    </source>
</evidence>
<comment type="caution">
    <text evidence="23">The sequence shown here is derived from an EMBL/GenBank/DDBJ whole genome shotgun (WGS) entry which is preliminary data.</text>
</comment>
<dbReference type="Gene3D" id="3.30.428.10">
    <property type="entry name" value="HIT-like"/>
    <property type="match status" value="1"/>
</dbReference>
<dbReference type="InterPro" id="IPR011146">
    <property type="entry name" value="HIT-like"/>
</dbReference>